<proteinExistence type="predicted"/>
<dbReference type="Proteomes" id="UP001385951">
    <property type="component" value="Unassembled WGS sequence"/>
</dbReference>
<feature type="region of interest" description="Disordered" evidence="1">
    <location>
        <begin position="40"/>
        <end position="71"/>
    </location>
</feature>
<accession>A0AAW0FBZ9</accession>
<evidence type="ECO:0000313" key="3">
    <source>
        <dbReference type="Proteomes" id="UP001385951"/>
    </source>
</evidence>
<comment type="caution">
    <text evidence="2">The sequence shown here is derived from an EMBL/GenBank/DDBJ whole genome shotgun (WGS) entry which is preliminary data.</text>
</comment>
<feature type="compositionally biased region" description="Basic and acidic residues" evidence="1">
    <location>
        <begin position="50"/>
        <end position="62"/>
    </location>
</feature>
<dbReference type="EMBL" id="JASBNA010000106">
    <property type="protein sequence ID" value="KAK7676724.1"/>
    <property type="molecule type" value="Genomic_DNA"/>
</dbReference>
<evidence type="ECO:0000256" key="1">
    <source>
        <dbReference type="SAM" id="MobiDB-lite"/>
    </source>
</evidence>
<gene>
    <name evidence="2" type="ORF">QCA50_020300</name>
</gene>
<reference evidence="2 3" key="1">
    <citation type="submission" date="2022-09" db="EMBL/GenBank/DDBJ databases">
        <authorList>
            <person name="Palmer J.M."/>
        </authorList>
    </citation>
    <scope>NUCLEOTIDE SEQUENCE [LARGE SCALE GENOMIC DNA]</scope>
    <source>
        <strain evidence="2 3">DSM 7382</strain>
    </source>
</reference>
<evidence type="ECO:0000313" key="2">
    <source>
        <dbReference type="EMBL" id="KAK7676724.1"/>
    </source>
</evidence>
<dbReference type="AlphaFoldDB" id="A0AAW0FBZ9"/>
<name>A0AAW0FBZ9_9APHY</name>
<sequence>MQARIQLARQIDAIQQVKKENHEKHGLREAPEAMEIEINSGMGLSDDDDSRTYETPKEDCRYQDCSLESEA</sequence>
<keyword evidence="3" id="KW-1185">Reference proteome</keyword>
<organism evidence="2 3">
    <name type="scientific">Cerrena zonata</name>
    <dbReference type="NCBI Taxonomy" id="2478898"/>
    <lineage>
        <taxon>Eukaryota</taxon>
        <taxon>Fungi</taxon>
        <taxon>Dikarya</taxon>
        <taxon>Basidiomycota</taxon>
        <taxon>Agaricomycotina</taxon>
        <taxon>Agaricomycetes</taxon>
        <taxon>Polyporales</taxon>
        <taxon>Cerrenaceae</taxon>
        <taxon>Cerrena</taxon>
    </lineage>
</organism>
<protein>
    <submittedName>
        <fullName evidence="2">Uncharacterized protein</fullName>
    </submittedName>
</protein>